<comment type="caution">
    <text evidence="1">The sequence shown here is derived from an EMBL/GenBank/DDBJ whole genome shotgun (WGS) entry which is preliminary data.</text>
</comment>
<evidence type="ECO:0000313" key="1">
    <source>
        <dbReference type="EMBL" id="RHZ51139.1"/>
    </source>
</evidence>
<accession>A0A397GLL0</accession>
<protein>
    <submittedName>
        <fullName evidence="1">Uncharacterized protein</fullName>
    </submittedName>
</protein>
<organism evidence="1 2">
    <name type="scientific">Diversispora epigaea</name>
    <dbReference type="NCBI Taxonomy" id="1348612"/>
    <lineage>
        <taxon>Eukaryota</taxon>
        <taxon>Fungi</taxon>
        <taxon>Fungi incertae sedis</taxon>
        <taxon>Mucoromycota</taxon>
        <taxon>Glomeromycotina</taxon>
        <taxon>Glomeromycetes</taxon>
        <taxon>Diversisporales</taxon>
        <taxon>Diversisporaceae</taxon>
        <taxon>Diversispora</taxon>
    </lineage>
</organism>
<dbReference type="EMBL" id="PQFF01000421">
    <property type="protein sequence ID" value="RHZ51139.1"/>
    <property type="molecule type" value="Genomic_DNA"/>
</dbReference>
<keyword evidence="2" id="KW-1185">Reference proteome</keyword>
<dbReference type="OrthoDB" id="2402958at2759"/>
<sequence>MKALIPDRRSMYNKIEAQKTIVTLCYIMVRLRNKFANNLKLEIGLFLLFSGATRTAIDTMNNIELSACYTTVNNFKRKLANEHPLKIKDFFKEQYNYLYIYNLDDYHDIHEKRKPDTVTLSIAKHMATCVCKKVKACAPIPIIFNNESVHNLANIDAMAFQ</sequence>
<proteinExistence type="predicted"/>
<reference evidence="1 2" key="1">
    <citation type="submission" date="2018-08" db="EMBL/GenBank/DDBJ databases">
        <title>Genome and evolution of the arbuscular mycorrhizal fungus Diversispora epigaea (formerly Glomus versiforme) and its bacterial endosymbionts.</title>
        <authorList>
            <person name="Sun X."/>
            <person name="Fei Z."/>
            <person name="Harrison M."/>
        </authorList>
    </citation>
    <scope>NUCLEOTIDE SEQUENCE [LARGE SCALE GENOMIC DNA]</scope>
    <source>
        <strain evidence="1 2">IT104</strain>
    </source>
</reference>
<dbReference type="Proteomes" id="UP000266861">
    <property type="component" value="Unassembled WGS sequence"/>
</dbReference>
<gene>
    <name evidence="1" type="ORF">Glove_482g52</name>
</gene>
<evidence type="ECO:0000313" key="2">
    <source>
        <dbReference type="Proteomes" id="UP000266861"/>
    </source>
</evidence>
<name>A0A397GLL0_9GLOM</name>
<dbReference type="AlphaFoldDB" id="A0A397GLL0"/>